<gene>
    <name evidence="1" type="ORF">DPR02_28120</name>
</gene>
<organism evidence="1 2">
    <name type="scientific">Burkholderia cepacia</name>
    <name type="common">Pseudomonas cepacia</name>
    <dbReference type="NCBI Taxonomy" id="292"/>
    <lineage>
        <taxon>Bacteria</taxon>
        <taxon>Pseudomonadati</taxon>
        <taxon>Pseudomonadota</taxon>
        <taxon>Betaproteobacteria</taxon>
        <taxon>Burkholderiales</taxon>
        <taxon>Burkholderiaceae</taxon>
        <taxon>Burkholderia</taxon>
        <taxon>Burkholderia cepacia complex</taxon>
    </lineage>
</organism>
<name>A0AAQ0FC03_BURCE</name>
<proteinExistence type="predicted"/>
<protein>
    <submittedName>
        <fullName evidence="1">Uncharacterized protein</fullName>
    </submittedName>
</protein>
<evidence type="ECO:0000313" key="2">
    <source>
        <dbReference type="Proteomes" id="UP000248899"/>
    </source>
</evidence>
<dbReference type="EMBL" id="QLUZ01000021">
    <property type="protein sequence ID" value="RAQ03745.1"/>
    <property type="molecule type" value="Genomic_DNA"/>
</dbReference>
<accession>A0AAQ0FC03</accession>
<evidence type="ECO:0000313" key="1">
    <source>
        <dbReference type="EMBL" id="RAQ03745.1"/>
    </source>
</evidence>
<sequence length="88" mass="10169">MVHRRNIYGIVICCFLFDQCPDMSECYRVLRRSADRKARARKGGRTGLRDPYSSVVRVARLSRTDGPRKPVRRCFSRIPAGDARRVRG</sequence>
<comment type="caution">
    <text evidence="1">The sequence shown here is derived from an EMBL/GenBank/DDBJ whole genome shotgun (WGS) entry which is preliminary data.</text>
</comment>
<dbReference type="Proteomes" id="UP000248899">
    <property type="component" value="Unassembled WGS sequence"/>
</dbReference>
<reference evidence="1 2" key="1">
    <citation type="submission" date="2018-06" db="EMBL/GenBank/DDBJ databases">
        <title>Towards the identification of Burkholderia cepacia strain which caused fatal septicemia.</title>
        <authorList>
            <person name="Bui L.A.T."/>
            <person name="Zakharova I.B."/>
            <person name="Shpak I.M."/>
            <person name="Teteryatnikova N."/>
            <person name="Ustinov D.V."/>
            <person name="Kuzyutina Y.A."/>
            <person name="Nguyen H.N."/>
            <person name="Antonov A.S."/>
            <person name="Avdyusheva E.F."/>
            <person name="Victorov D.V."/>
        </authorList>
    </citation>
    <scope>NUCLEOTIDE SEQUENCE [LARGE SCALE GENOMIC DNA]</scope>
    <source>
        <strain evidence="1 2">PT02</strain>
    </source>
</reference>
<dbReference type="AlphaFoldDB" id="A0AAQ0FC03"/>